<dbReference type="AlphaFoldDB" id="A0A3N6NUI5"/>
<evidence type="ECO:0000313" key="2">
    <source>
        <dbReference type="EMBL" id="RQH43830.1"/>
    </source>
</evidence>
<comment type="caution">
    <text evidence="2">The sequence shown here is derived from an EMBL/GenBank/DDBJ whole genome shotgun (WGS) entry which is preliminary data.</text>
</comment>
<evidence type="ECO:0000259" key="1">
    <source>
        <dbReference type="Pfam" id="PF13358"/>
    </source>
</evidence>
<dbReference type="InterPro" id="IPR038717">
    <property type="entry name" value="Tc1-like_DDE_dom"/>
</dbReference>
<dbReference type="GO" id="GO:0003676">
    <property type="term" value="F:nucleic acid binding"/>
    <property type="evidence" value="ECO:0007669"/>
    <property type="project" value="InterPro"/>
</dbReference>
<feature type="domain" description="Tc1-like transposase DDE" evidence="1">
    <location>
        <begin position="9"/>
        <end position="113"/>
    </location>
</feature>
<organism evidence="2 3">
    <name type="scientific">Okeania hirsuta</name>
    <dbReference type="NCBI Taxonomy" id="1458930"/>
    <lineage>
        <taxon>Bacteria</taxon>
        <taxon>Bacillati</taxon>
        <taxon>Cyanobacteriota</taxon>
        <taxon>Cyanophyceae</taxon>
        <taxon>Oscillatoriophycideae</taxon>
        <taxon>Oscillatoriales</taxon>
        <taxon>Microcoleaceae</taxon>
        <taxon>Okeania</taxon>
    </lineage>
</organism>
<accession>A0A3N6NUI5</accession>
<dbReference type="OrthoDB" id="467852at2"/>
<gene>
    <name evidence="2" type="ORF">D5R40_12380</name>
</gene>
<dbReference type="InterPro" id="IPR036397">
    <property type="entry name" value="RNaseH_sf"/>
</dbReference>
<proteinExistence type="predicted"/>
<keyword evidence="3" id="KW-1185">Reference proteome</keyword>
<dbReference type="Pfam" id="PF13358">
    <property type="entry name" value="DDE_3"/>
    <property type="match status" value="1"/>
</dbReference>
<sequence>MPPCLVEQRRYVYGFVELQTGKTYWYLIPRVNTKWLNLVYETVAVDAGLSETKKIILVEDRAGWHRSQKVKVPLGIIREYLPPYSPELQPAERLWALVDEPLINRHFESIEEMEEI</sequence>
<dbReference type="Proteomes" id="UP000269154">
    <property type="component" value="Unassembled WGS sequence"/>
</dbReference>
<dbReference type="EMBL" id="RCBY01000057">
    <property type="protein sequence ID" value="RQH43830.1"/>
    <property type="molecule type" value="Genomic_DNA"/>
</dbReference>
<reference evidence="2 3" key="1">
    <citation type="journal article" date="2018" name="ACS Chem. Biol.">
        <title>Ketoreductase domain dysfunction expands chemodiversity: malyngamide biosynthesis in the cyanobacterium Okeania hirsuta.</title>
        <authorList>
            <person name="Moss N.A."/>
            <person name="Leao T."/>
            <person name="Rankin M."/>
            <person name="McCullough T.M."/>
            <person name="Qu P."/>
            <person name="Korobeynikov A."/>
            <person name="Smith J.L."/>
            <person name="Gerwick L."/>
            <person name="Gerwick W.H."/>
        </authorList>
    </citation>
    <scope>NUCLEOTIDE SEQUENCE [LARGE SCALE GENOMIC DNA]</scope>
    <source>
        <strain evidence="2 3">PAB10Feb10-1</strain>
    </source>
</reference>
<name>A0A3N6NUI5_9CYAN</name>
<protein>
    <recommendedName>
        <fullName evidence="1">Tc1-like transposase DDE domain-containing protein</fullName>
    </recommendedName>
</protein>
<evidence type="ECO:0000313" key="3">
    <source>
        <dbReference type="Proteomes" id="UP000269154"/>
    </source>
</evidence>
<dbReference type="RefSeq" id="WP_124146678.1">
    <property type="nucleotide sequence ID" value="NZ_CAWOKI010000186.1"/>
</dbReference>
<dbReference type="Gene3D" id="3.30.420.10">
    <property type="entry name" value="Ribonuclease H-like superfamily/Ribonuclease H"/>
    <property type="match status" value="1"/>
</dbReference>